<dbReference type="CDD" id="cd12214">
    <property type="entry name" value="ChiA1_BD"/>
    <property type="match status" value="1"/>
</dbReference>
<dbReference type="Gene3D" id="2.10.10.20">
    <property type="entry name" value="Carbohydrate-binding module superfamily 5/12"/>
    <property type="match status" value="1"/>
</dbReference>
<evidence type="ECO:0000256" key="1">
    <source>
        <dbReference type="ARBA" id="ARBA00022525"/>
    </source>
</evidence>
<dbReference type="InterPro" id="IPR036573">
    <property type="entry name" value="CBM_sf_5/12"/>
</dbReference>
<gene>
    <name evidence="9" type="ORF">ABGV49_11920</name>
</gene>
<feature type="signal peptide" evidence="5">
    <location>
        <begin position="1"/>
        <end position="23"/>
    </location>
</feature>
<keyword evidence="9" id="KW-0503">Monooxygenase</keyword>
<dbReference type="RefSeq" id="WP_347370843.1">
    <property type="nucleotide sequence ID" value="NZ_JBDOJC010000001.1"/>
</dbReference>
<keyword evidence="10" id="KW-1185">Reference proteome</keyword>
<dbReference type="InterPro" id="IPR014756">
    <property type="entry name" value="Ig_E-set"/>
</dbReference>
<dbReference type="PANTHER" id="PTHR34823">
    <property type="entry name" value="GLCNAC-BINDING PROTEIN A"/>
    <property type="match status" value="1"/>
</dbReference>
<dbReference type="InterPro" id="IPR003610">
    <property type="entry name" value="CBM5/12"/>
</dbReference>
<reference evidence="9 10" key="1">
    <citation type="submission" date="2024-05" db="EMBL/GenBank/DDBJ databases">
        <authorList>
            <person name="De Oliveira J.P."/>
            <person name="Noriler S.A."/>
            <person name="De Oliveira A.G."/>
            <person name="Sipoli D.S."/>
        </authorList>
    </citation>
    <scope>NUCLEOTIDE SEQUENCE [LARGE SCALE GENOMIC DNA]</scope>
    <source>
        <strain evidence="9 10">LABIM189</strain>
    </source>
</reference>
<accession>A0ABV0FFS8</accession>
<feature type="domain" description="Chitin-binding type-4" evidence="7">
    <location>
        <begin position="24"/>
        <end position="203"/>
    </location>
</feature>
<dbReference type="Proteomes" id="UP001455709">
    <property type="component" value="Unassembled WGS sequence"/>
</dbReference>
<evidence type="ECO:0000313" key="9">
    <source>
        <dbReference type="EMBL" id="MEO2217764.1"/>
    </source>
</evidence>
<sequence length="393" mass="42925">MYIKNSALIILLAWSASPMLTWAHGSMSSPPSRQFYCKELRNNGGAHLNDPACKALFEVTPNAYYDWQSFAQGNANGNHQAVVPANLCSANRAEFNGVNATRNDWHVTEISPGADGKYTFIYDATAPHATRYFRTYLTKDSWNPSKPVTWADLEQVGDSSSFSAQSQYTWKGMLPTRANSRQVLFTVWQRSDSAEAFYSCSDIKISGAGTPPESGNPVPPIFSSPWVNATGSVTSITARSPLPVNTIVRLREFSSIGADIARYDYKVEPGKNSASQWSYELAKVINANSATTRVGKRDGQLVPQAVVSATENAIFTKNTARGSYYEIEYINGGNSIDPPGPGNFPAWKVSGGNYRAGDKVSHGGRNWRALNAHSTYGDPNWAPGIAQNLWSPI</sequence>
<comment type="caution">
    <text evidence="9">The sequence shown here is derived from an EMBL/GenBank/DDBJ whole genome shotgun (WGS) entry which is preliminary data.</text>
</comment>
<evidence type="ECO:0000256" key="5">
    <source>
        <dbReference type="SAM" id="SignalP"/>
    </source>
</evidence>
<evidence type="ECO:0000256" key="4">
    <source>
        <dbReference type="ARBA" id="ARBA00022801"/>
    </source>
</evidence>
<dbReference type="Pfam" id="PF03067">
    <property type="entry name" value="LPMO_10"/>
    <property type="match status" value="1"/>
</dbReference>
<dbReference type="Pfam" id="PF18416">
    <property type="entry name" value="GbpA_2"/>
    <property type="match status" value="1"/>
</dbReference>
<proteinExistence type="predicted"/>
<keyword evidence="1" id="KW-0964">Secreted</keyword>
<dbReference type="Gene3D" id="2.70.50.50">
    <property type="entry name" value="chitin-binding protein cbp21"/>
    <property type="match status" value="1"/>
</dbReference>
<dbReference type="Gene3D" id="3.30.70.2150">
    <property type="match status" value="1"/>
</dbReference>
<dbReference type="CDD" id="cd21177">
    <property type="entry name" value="LPMO_AA10"/>
    <property type="match status" value="1"/>
</dbReference>
<dbReference type="EMBL" id="JBDOJC010000001">
    <property type="protein sequence ID" value="MEO2217764.1"/>
    <property type="molecule type" value="Genomic_DNA"/>
</dbReference>
<dbReference type="GO" id="GO:0004497">
    <property type="term" value="F:monooxygenase activity"/>
    <property type="evidence" value="ECO:0007669"/>
    <property type="project" value="UniProtKB-KW"/>
</dbReference>
<organism evidence="9 10">
    <name type="scientific">Chromobacterium vaccinii</name>
    <dbReference type="NCBI Taxonomy" id="1108595"/>
    <lineage>
        <taxon>Bacteria</taxon>
        <taxon>Pseudomonadati</taxon>
        <taxon>Pseudomonadota</taxon>
        <taxon>Betaproteobacteria</taxon>
        <taxon>Neisseriales</taxon>
        <taxon>Chromobacteriaceae</taxon>
        <taxon>Chromobacterium</taxon>
    </lineage>
</organism>
<dbReference type="SUPFAM" id="SSF81296">
    <property type="entry name" value="E set domains"/>
    <property type="match status" value="1"/>
</dbReference>
<evidence type="ECO:0000259" key="6">
    <source>
        <dbReference type="Pfam" id="PF02839"/>
    </source>
</evidence>
<feature type="domain" description="Chitin-binding type-3" evidence="6">
    <location>
        <begin position="347"/>
        <end position="390"/>
    </location>
</feature>
<dbReference type="InterPro" id="IPR004302">
    <property type="entry name" value="Cellulose/chitin-bd_N"/>
</dbReference>
<evidence type="ECO:0000256" key="2">
    <source>
        <dbReference type="ARBA" id="ARBA00022669"/>
    </source>
</evidence>
<keyword evidence="3 5" id="KW-0732">Signal</keyword>
<name>A0ABV0FFS8_9NEIS</name>
<dbReference type="InterPro" id="IPR051024">
    <property type="entry name" value="GlcNAc_Chitin_IntDeg"/>
</dbReference>
<evidence type="ECO:0000256" key="3">
    <source>
        <dbReference type="ARBA" id="ARBA00022729"/>
    </source>
</evidence>
<evidence type="ECO:0000259" key="8">
    <source>
        <dbReference type="Pfam" id="PF18416"/>
    </source>
</evidence>
<dbReference type="Pfam" id="PF02839">
    <property type="entry name" value="CBM_5_12"/>
    <property type="match status" value="1"/>
</dbReference>
<keyword evidence="9" id="KW-0560">Oxidoreductase</keyword>
<dbReference type="SUPFAM" id="SSF51055">
    <property type="entry name" value="Carbohydrate binding domain"/>
    <property type="match status" value="1"/>
</dbReference>
<feature type="domain" description="N-acetylglucosamine binding protein A" evidence="8">
    <location>
        <begin position="234"/>
        <end position="327"/>
    </location>
</feature>
<protein>
    <submittedName>
        <fullName evidence="9">Lytic polysaccharide monooxygenase</fullName>
    </submittedName>
</protein>
<dbReference type="InterPro" id="IPR041029">
    <property type="entry name" value="GbpA_2"/>
</dbReference>
<keyword evidence="2" id="KW-0147">Chitin-binding</keyword>
<keyword evidence="4" id="KW-0378">Hydrolase</keyword>
<feature type="chain" id="PRO_5047221818" evidence="5">
    <location>
        <begin position="24"/>
        <end position="393"/>
    </location>
</feature>
<evidence type="ECO:0000259" key="7">
    <source>
        <dbReference type="Pfam" id="PF03067"/>
    </source>
</evidence>
<dbReference type="PANTHER" id="PTHR34823:SF1">
    <property type="entry name" value="CHITIN-BINDING TYPE-4 DOMAIN-CONTAINING PROTEIN"/>
    <property type="match status" value="1"/>
</dbReference>
<evidence type="ECO:0000313" key="10">
    <source>
        <dbReference type="Proteomes" id="UP001455709"/>
    </source>
</evidence>